<feature type="transmembrane region" description="Helical" evidence="1">
    <location>
        <begin position="60"/>
        <end position="85"/>
    </location>
</feature>
<proteinExistence type="predicted"/>
<name>A0A3E1NI29_9BACT</name>
<dbReference type="AlphaFoldDB" id="A0A3E1NI29"/>
<comment type="caution">
    <text evidence="2">The sequence shown here is derived from an EMBL/GenBank/DDBJ whole genome shotgun (WGS) entry which is preliminary data.</text>
</comment>
<evidence type="ECO:0000313" key="3">
    <source>
        <dbReference type="Proteomes" id="UP000261284"/>
    </source>
</evidence>
<organism evidence="2 3">
    <name type="scientific">Deminuibacter soli</name>
    <dbReference type="NCBI Taxonomy" id="2291815"/>
    <lineage>
        <taxon>Bacteria</taxon>
        <taxon>Pseudomonadati</taxon>
        <taxon>Bacteroidota</taxon>
        <taxon>Chitinophagia</taxon>
        <taxon>Chitinophagales</taxon>
        <taxon>Chitinophagaceae</taxon>
        <taxon>Deminuibacter</taxon>
    </lineage>
</organism>
<dbReference type="OrthoDB" id="621177at2"/>
<evidence type="ECO:0000256" key="1">
    <source>
        <dbReference type="SAM" id="Phobius"/>
    </source>
</evidence>
<accession>A0A3E1NI29</accession>
<dbReference type="EMBL" id="QTJU01000004">
    <property type="protein sequence ID" value="RFM27579.1"/>
    <property type="molecule type" value="Genomic_DNA"/>
</dbReference>
<protein>
    <submittedName>
        <fullName evidence="2">DUF58 domain-containing protein</fullName>
    </submittedName>
</protein>
<keyword evidence="1" id="KW-0812">Transmembrane</keyword>
<feature type="transmembrane region" description="Helical" evidence="1">
    <location>
        <begin position="21"/>
        <end position="40"/>
    </location>
</feature>
<sequence>MKKWWKNSSALIQRTGYRLPVTWYFVVFAVMVLLALEWLRSQQRIPDTSFSDIFQLLIRVAIFFIVVVVTLGFVSALVAFIYVAWQKRRNRVSLDLDSTTPSGKKQQQLLQLKLHPVLKPLLGFVRLRLRYDGTHYSRKFAIVQGARKKLFSTTISGTYNWELPAIKEYSIEQAILYFEDYFQFFSFTVQIPCHSHFITQPKQTDTRVLQATPRKTEDTNTRIEELKKVEGEYLNYKNFEHHDDVRRIVWKIYAKNKELVVRTPEILDPYASHIYLYASFYSHFDVTNNEVVQVPFLNYYKTVIWNAYRELEQQGLEVRYVPDQPVAASDPKQVQYRISTSVWQSDKDLAAYVKPNETAILFISSLSNEAQVAQLVEQYGSEMVVVFVALSNSLQRQHIGDWLKWLFVKNEQDAVARYKTAWSLSLLRGRLLSNEKKLTRLLEKYQKPVLI</sequence>
<reference evidence="2 3" key="1">
    <citation type="submission" date="2018-08" db="EMBL/GenBank/DDBJ databases">
        <title>Chitinophagaceae sp. K23C18032701, a novel bacterium isolated from forest soil.</title>
        <authorList>
            <person name="Wang C."/>
        </authorList>
    </citation>
    <scope>NUCLEOTIDE SEQUENCE [LARGE SCALE GENOMIC DNA]</scope>
    <source>
        <strain evidence="2 3">K23C18032701</strain>
    </source>
</reference>
<dbReference type="RefSeq" id="WP_116847656.1">
    <property type="nucleotide sequence ID" value="NZ_QTJU01000004.1"/>
</dbReference>
<evidence type="ECO:0000313" key="2">
    <source>
        <dbReference type="EMBL" id="RFM27579.1"/>
    </source>
</evidence>
<keyword evidence="1" id="KW-0472">Membrane</keyword>
<keyword evidence="3" id="KW-1185">Reference proteome</keyword>
<dbReference type="Proteomes" id="UP000261284">
    <property type="component" value="Unassembled WGS sequence"/>
</dbReference>
<keyword evidence="1" id="KW-1133">Transmembrane helix</keyword>
<gene>
    <name evidence="2" type="ORF">DXN05_12730</name>
</gene>